<dbReference type="Gene3D" id="3.40.50.360">
    <property type="match status" value="1"/>
</dbReference>
<sequence>MKKILIVYHSQSGNTAQLAQAVYQGASAAAEGEVQLSLLAAMEAGVSDLQAADAVIFGSPENFGYLSGGLKDFLDRTFYPLEPYKLNIPYGCFISAGNDGSGAVRQLERIAKGYPLRQVAEPVIVKGQVTASGLQECEELGATFAAALSMGIF</sequence>
<dbReference type="InterPro" id="IPR005025">
    <property type="entry name" value="FMN_Rdtase-like_dom"/>
</dbReference>
<evidence type="ECO:0000313" key="5">
    <source>
        <dbReference type="EMBL" id="MCZ0864136.1"/>
    </source>
</evidence>
<dbReference type="Proteomes" id="UP001069090">
    <property type="component" value="Unassembled WGS sequence"/>
</dbReference>
<evidence type="ECO:0000256" key="3">
    <source>
        <dbReference type="ARBA" id="ARBA00022643"/>
    </source>
</evidence>
<protein>
    <submittedName>
        <fullName evidence="5">NAD(P)H-dependent oxidoreductase</fullName>
    </submittedName>
</protein>
<evidence type="ECO:0000313" key="6">
    <source>
        <dbReference type="Proteomes" id="UP001069090"/>
    </source>
</evidence>
<accession>A0A9J6RIR0</accession>
<evidence type="ECO:0000256" key="2">
    <source>
        <dbReference type="ARBA" id="ARBA00022630"/>
    </source>
</evidence>
<dbReference type="RefSeq" id="WP_258330293.1">
    <property type="nucleotide sequence ID" value="NZ_JAPTGG010000002.1"/>
</dbReference>
<proteinExistence type="predicted"/>
<evidence type="ECO:0000259" key="4">
    <source>
        <dbReference type="PROSITE" id="PS50902"/>
    </source>
</evidence>
<comment type="cofactor">
    <cofactor evidence="1">
        <name>FMN</name>
        <dbReference type="ChEBI" id="CHEBI:58210"/>
    </cofactor>
</comment>
<dbReference type="Pfam" id="PF03358">
    <property type="entry name" value="FMN_red"/>
    <property type="match status" value="1"/>
</dbReference>
<dbReference type="InterPro" id="IPR008254">
    <property type="entry name" value="Flavodoxin/NO_synth"/>
</dbReference>
<dbReference type="PROSITE" id="PS00201">
    <property type="entry name" value="FLAVODOXIN"/>
    <property type="match status" value="1"/>
</dbReference>
<keyword evidence="2" id="KW-0285">Flavoprotein</keyword>
<evidence type="ECO:0000256" key="1">
    <source>
        <dbReference type="ARBA" id="ARBA00001917"/>
    </source>
</evidence>
<dbReference type="GO" id="GO:0009055">
    <property type="term" value="F:electron transfer activity"/>
    <property type="evidence" value="ECO:0007669"/>
    <property type="project" value="InterPro"/>
</dbReference>
<dbReference type="GO" id="GO:0010181">
    <property type="term" value="F:FMN binding"/>
    <property type="evidence" value="ECO:0007669"/>
    <property type="project" value="InterPro"/>
</dbReference>
<feature type="domain" description="Flavodoxin-like" evidence="4">
    <location>
        <begin position="4"/>
        <end position="153"/>
    </location>
</feature>
<dbReference type="SUPFAM" id="SSF52218">
    <property type="entry name" value="Flavoproteins"/>
    <property type="match status" value="1"/>
</dbReference>
<keyword evidence="3" id="KW-0288">FMN</keyword>
<keyword evidence="6" id="KW-1185">Reference proteome</keyword>
<dbReference type="AlphaFoldDB" id="A0A9J6RIR0"/>
<dbReference type="PROSITE" id="PS50902">
    <property type="entry name" value="FLAVODOXIN_LIKE"/>
    <property type="match status" value="1"/>
</dbReference>
<dbReference type="GO" id="GO:0016491">
    <property type="term" value="F:oxidoreductase activity"/>
    <property type="evidence" value="ECO:0007669"/>
    <property type="project" value="InterPro"/>
</dbReference>
<dbReference type="EMBL" id="JAPTGG010000002">
    <property type="protein sequence ID" value="MCZ0864136.1"/>
    <property type="molecule type" value="Genomic_DNA"/>
</dbReference>
<reference evidence="5 6" key="1">
    <citation type="submission" date="2022-12" db="EMBL/GenBank/DDBJ databases">
        <title>Dasania phycosphaerae sp. nov., isolated from particulate material of the south coast of Korea.</title>
        <authorList>
            <person name="Jiang Y."/>
        </authorList>
    </citation>
    <scope>NUCLEOTIDE SEQUENCE [LARGE SCALE GENOMIC DNA]</scope>
    <source>
        <strain evidence="5 6">GY-19</strain>
    </source>
</reference>
<name>A0A9J6RIR0_9GAMM</name>
<dbReference type="InterPro" id="IPR001226">
    <property type="entry name" value="Flavodoxin_CS"/>
</dbReference>
<organism evidence="5 6">
    <name type="scientific">Dasania phycosphaerae</name>
    <dbReference type="NCBI Taxonomy" id="2950436"/>
    <lineage>
        <taxon>Bacteria</taxon>
        <taxon>Pseudomonadati</taxon>
        <taxon>Pseudomonadota</taxon>
        <taxon>Gammaproteobacteria</taxon>
        <taxon>Cellvibrionales</taxon>
        <taxon>Spongiibacteraceae</taxon>
        <taxon>Dasania</taxon>
    </lineage>
</organism>
<dbReference type="InterPro" id="IPR029039">
    <property type="entry name" value="Flavoprotein-like_sf"/>
</dbReference>
<comment type="caution">
    <text evidence="5">The sequence shown here is derived from an EMBL/GenBank/DDBJ whole genome shotgun (WGS) entry which is preliminary data.</text>
</comment>
<gene>
    <name evidence="5" type="ORF">O0V09_02920</name>
</gene>